<dbReference type="SUPFAM" id="SSF53335">
    <property type="entry name" value="S-adenosyl-L-methionine-dependent methyltransferases"/>
    <property type="match status" value="1"/>
</dbReference>
<comment type="caution">
    <text evidence="8">The sequence shown here is derived from an EMBL/GenBank/DDBJ whole genome shotgun (WGS) entry which is preliminary data.</text>
</comment>
<dbReference type="GO" id="GO:0032259">
    <property type="term" value="P:methylation"/>
    <property type="evidence" value="ECO:0007669"/>
    <property type="project" value="UniProtKB-KW"/>
</dbReference>
<dbReference type="Gene3D" id="3.90.120.10">
    <property type="entry name" value="DNA Methylase, subunit A, domain 2"/>
    <property type="match status" value="1"/>
</dbReference>
<dbReference type="PROSITE" id="PS00094">
    <property type="entry name" value="C5_MTASE_1"/>
    <property type="match status" value="1"/>
</dbReference>
<dbReference type="GO" id="GO:0003886">
    <property type="term" value="F:DNA (cytosine-5-)-methyltransferase activity"/>
    <property type="evidence" value="ECO:0007669"/>
    <property type="project" value="UniProtKB-EC"/>
</dbReference>
<accession>A0A930U5P2</accession>
<dbReference type="EC" id="2.1.1.37" evidence="1"/>
<dbReference type="Gene3D" id="3.40.50.150">
    <property type="entry name" value="Vaccinia Virus protein VP39"/>
    <property type="match status" value="1"/>
</dbReference>
<dbReference type="GO" id="GO:0003677">
    <property type="term" value="F:DNA binding"/>
    <property type="evidence" value="ECO:0007669"/>
    <property type="project" value="TreeGrafter"/>
</dbReference>
<evidence type="ECO:0000313" key="8">
    <source>
        <dbReference type="EMBL" id="MBF2707286.1"/>
    </source>
</evidence>
<evidence type="ECO:0000256" key="4">
    <source>
        <dbReference type="ARBA" id="ARBA00022691"/>
    </source>
</evidence>
<keyword evidence="5" id="KW-0680">Restriction system</keyword>
<proteinExistence type="inferred from homology"/>
<evidence type="ECO:0000256" key="5">
    <source>
        <dbReference type="ARBA" id="ARBA00022747"/>
    </source>
</evidence>
<evidence type="ECO:0000256" key="7">
    <source>
        <dbReference type="PROSITE-ProRule" id="PRU01016"/>
    </source>
</evidence>
<dbReference type="InterPro" id="IPR050390">
    <property type="entry name" value="C5-Methyltransferase"/>
</dbReference>
<dbReference type="GO" id="GO:0044027">
    <property type="term" value="P:negative regulation of gene expression via chromosomal CpG island methylation"/>
    <property type="evidence" value="ECO:0007669"/>
    <property type="project" value="TreeGrafter"/>
</dbReference>
<sequence>MTGTSLFSSAGISETYLEDIGLNITVANELLFERANLYQAIYPKSNMIAGNILDDTIFKSILDNSSDNLDFLLASPPCQGMSVAGKNRNVQQMLNDERNYLVFRIIDFIKIKSPKFVLIENVPTFFKIELPFQNQQLKIIDILSILFKDEYNIEAEVYDASNFGVAQKRTRAIIKLYKKGLKWGSPIHSENISVEQAIGNLPSIEAGEKSKIKWHFARKHSKNHIEWMKNTPTGKTAFENEIFYPQKPNGEKIKSYDTTYRRIKWDEPAPTITMRNDAISSQLNVHPGRLKKDGTYSDARVLTPLELMLLSSLPKDWNIPNDTSELLIRKCIGECIPPLLIKKIVEQIDN</sequence>
<evidence type="ECO:0000256" key="3">
    <source>
        <dbReference type="ARBA" id="ARBA00022679"/>
    </source>
</evidence>
<dbReference type="EMBL" id="JADHEC010000002">
    <property type="protein sequence ID" value="MBF2707286.1"/>
    <property type="molecule type" value="Genomic_DNA"/>
</dbReference>
<dbReference type="RefSeq" id="WP_194310550.1">
    <property type="nucleotide sequence ID" value="NZ_JADHEC010000002.1"/>
</dbReference>
<dbReference type="PROSITE" id="PS51679">
    <property type="entry name" value="SAM_MT_C5"/>
    <property type="match status" value="1"/>
</dbReference>
<comment type="catalytic activity">
    <reaction evidence="6">
        <text>a 2'-deoxycytidine in DNA + S-adenosyl-L-methionine = a 5-methyl-2'-deoxycytidine in DNA + S-adenosyl-L-homocysteine + H(+)</text>
        <dbReference type="Rhea" id="RHEA:13681"/>
        <dbReference type="Rhea" id="RHEA-COMP:11369"/>
        <dbReference type="Rhea" id="RHEA-COMP:11370"/>
        <dbReference type="ChEBI" id="CHEBI:15378"/>
        <dbReference type="ChEBI" id="CHEBI:57856"/>
        <dbReference type="ChEBI" id="CHEBI:59789"/>
        <dbReference type="ChEBI" id="CHEBI:85452"/>
        <dbReference type="ChEBI" id="CHEBI:85454"/>
        <dbReference type="EC" id="2.1.1.37"/>
    </reaction>
</comment>
<keyword evidence="2 7" id="KW-0489">Methyltransferase</keyword>
<reference evidence="8" key="1">
    <citation type="submission" date="2020-11" db="EMBL/GenBank/DDBJ databases">
        <title>Genome of Flavobacterium soyangense.</title>
        <authorList>
            <person name="Liu Q."/>
            <person name="Xin Y.-H."/>
        </authorList>
    </citation>
    <scope>NUCLEOTIDE SEQUENCE</scope>
    <source>
        <strain evidence="8">CGMCC 1.13493</strain>
    </source>
</reference>
<evidence type="ECO:0000256" key="6">
    <source>
        <dbReference type="ARBA" id="ARBA00047422"/>
    </source>
</evidence>
<dbReference type="GO" id="GO:0009307">
    <property type="term" value="P:DNA restriction-modification system"/>
    <property type="evidence" value="ECO:0007669"/>
    <property type="project" value="UniProtKB-KW"/>
</dbReference>
<gene>
    <name evidence="8" type="primary">dcm</name>
    <name evidence="8" type="ORF">IR213_01570</name>
</gene>
<protein>
    <recommendedName>
        <fullName evidence="1">DNA (cytosine-5-)-methyltransferase</fullName>
        <ecNumber evidence="1">2.1.1.37</ecNumber>
    </recommendedName>
</protein>
<evidence type="ECO:0000313" key="9">
    <source>
        <dbReference type="Proteomes" id="UP000646211"/>
    </source>
</evidence>
<comment type="similarity">
    <text evidence="7">Belongs to the class I-like SAM-binding methyltransferase superfamily. C5-methyltransferase family.</text>
</comment>
<evidence type="ECO:0000256" key="2">
    <source>
        <dbReference type="ARBA" id="ARBA00022603"/>
    </source>
</evidence>
<keyword evidence="3 7" id="KW-0808">Transferase</keyword>
<dbReference type="PANTHER" id="PTHR10629:SF52">
    <property type="entry name" value="DNA (CYTOSINE-5)-METHYLTRANSFERASE 1"/>
    <property type="match status" value="1"/>
</dbReference>
<dbReference type="InterPro" id="IPR001525">
    <property type="entry name" value="C5_MeTfrase"/>
</dbReference>
<keyword evidence="4 7" id="KW-0949">S-adenosyl-L-methionine</keyword>
<name>A0A930U5P2_9FLAO</name>
<dbReference type="InterPro" id="IPR018117">
    <property type="entry name" value="C5_DNA_meth_AS"/>
</dbReference>
<evidence type="ECO:0000256" key="1">
    <source>
        <dbReference type="ARBA" id="ARBA00011975"/>
    </source>
</evidence>
<dbReference type="Proteomes" id="UP000646211">
    <property type="component" value="Unassembled WGS sequence"/>
</dbReference>
<dbReference type="AlphaFoldDB" id="A0A930U5P2"/>
<dbReference type="Pfam" id="PF00145">
    <property type="entry name" value="DNA_methylase"/>
    <property type="match status" value="1"/>
</dbReference>
<dbReference type="NCBIfam" id="TIGR00675">
    <property type="entry name" value="dcm"/>
    <property type="match status" value="1"/>
</dbReference>
<keyword evidence="9" id="KW-1185">Reference proteome</keyword>
<feature type="active site" evidence="7">
    <location>
        <position position="78"/>
    </location>
</feature>
<organism evidence="8 9">
    <name type="scientific">Flavobacterium soyangense</name>
    <dbReference type="NCBI Taxonomy" id="2023265"/>
    <lineage>
        <taxon>Bacteria</taxon>
        <taxon>Pseudomonadati</taxon>
        <taxon>Bacteroidota</taxon>
        <taxon>Flavobacteriia</taxon>
        <taxon>Flavobacteriales</taxon>
        <taxon>Flavobacteriaceae</taxon>
        <taxon>Flavobacterium</taxon>
    </lineage>
</organism>
<dbReference type="PANTHER" id="PTHR10629">
    <property type="entry name" value="CYTOSINE-SPECIFIC METHYLTRANSFERASE"/>
    <property type="match status" value="1"/>
</dbReference>
<dbReference type="InterPro" id="IPR029063">
    <property type="entry name" value="SAM-dependent_MTases_sf"/>
</dbReference>